<protein>
    <recommendedName>
        <fullName evidence="2">Septum formation-related domain-containing protein</fullName>
    </recommendedName>
</protein>
<dbReference type="EMBL" id="CP045032">
    <property type="protein sequence ID" value="QFQ01419.1"/>
    <property type="molecule type" value="Genomic_DNA"/>
</dbReference>
<dbReference type="Pfam" id="PF13845">
    <property type="entry name" value="Septum_form"/>
    <property type="match status" value="1"/>
</dbReference>
<feature type="compositionally biased region" description="Low complexity" evidence="1">
    <location>
        <begin position="8"/>
        <end position="21"/>
    </location>
</feature>
<evidence type="ECO:0000256" key="1">
    <source>
        <dbReference type="SAM" id="MobiDB-lite"/>
    </source>
</evidence>
<dbReference type="RefSeq" id="WP_161595693.1">
    <property type="nucleotide sequence ID" value="NZ_CP045032.1"/>
</dbReference>
<evidence type="ECO:0000259" key="2">
    <source>
        <dbReference type="Pfam" id="PF13845"/>
    </source>
</evidence>
<feature type="region of interest" description="Disordered" evidence="1">
    <location>
        <begin position="1"/>
        <end position="21"/>
    </location>
</feature>
<gene>
    <name evidence="3" type="ORF">CUROG_00050</name>
</gene>
<evidence type="ECO:0000313" key="3">
    <source>
        <dbReference type="EMBL" id="QFQ01419.1"/>
    </source>
</evidence>
<dbReference type="KEGG" id="cuo:CUROG_00050"/>
<evidence type="ECO:0000313" key="4">
    <source>
        <dbReference type="Proteomes" id="UP000326711"/>
    </source>
</evidence>
<dbReference type="AlphaFoldDB" id="A0A5J6Z7P6"/>
<feature type="region of interest" description="Disordered" evidence="1">
    <location>
        <begin position="43"/>
        <end position="79"/>
    </location>
</feature>
<accession>A0A5J6Z7P6</accession>
<sequence precursor="true">MRSTTALSSARPTGSRSGSRSRVRLAAAGLCAVATLSIAACSTEEGGEVAPDNNATAAEQSQADNGTPDEGEQAEEKDNVFTVTKGDCLQLGDSVDGEVEDLEKRDCEEKHDAEVYAETEMTESTFPGPEAASEQAQQFCAEQFEPFIGEKGNKSEFKVHFLHPTQASWDQEEDRTIQCIVLDPQGGVTGSLKDSAR</sequence>
<dbReference type="Proteomes" id="UP000326711">
    <property type="component" value="Chromosome"/>
</dbReference>
<proteinExistence type="predicted"/>
<feature type="domain" description="Septum formation-related" evidence="2">
    <location>
        <begin position="85"/>
        <end position="184"/>
    </location>
</feature>
<reference evidence="4" key="1">
    <citation type="submission" date="2019-10" db="EMBL/GenBank/DDBJ databases">
        <title>Complete genome sequence of Corynebacterium urogenitalis DSM 108747, isolated from the genital tract of a cow.</title>
        <authorList>
            <person name="Ruckert C."/>
            <person name="Ballas P."/>
            <person name="Wagener K."/>
            <person name="Drillich M."/>
            <person name="Kaempfer P."/>
            <person name="Busse H.-J."/>
            <person name="Ehling-Schulz M."/>
        </authorList>
    </citation>
    <scope>NUCLEOTIDE SEQUENCE [LARGE SCALE GENOMIC DNA]</scope>
    <source>
        <strain evidence="4">LMM 1652</strain>
    </source>
</reference>
<name>A0A5J6Z7P6_9CORY</name>
<keyword evidence="4" id="KW-1185">Reference proteome</keyword>
<organism evidence="3 4">
    <name type="scientific">Corynebacterium urogenitale</name>
    <dbReference type="NCBI Taxonomy" id="2487892"/>
    <lineage>
        <taxon>Bacteria</taxon>
        <taxon>Bacillati</taxon>
        <taxon>Actinomycetota</taxon>
        <taxon>Actinomycetes</taxon>
        <taxon>Mycobacteriales</taxon>
        <taxon>Corynebacteriaceae</taxon>
        <taxon>Corynebacterium</taxon>
    </lineage>
</organism>
<feature type="compositionally biased region" description="Polar residues" evidence="1">
    <location>
        <begin position="53"/>
        <end position="65"/>
    </location>
</feature>
<dbReference type="InterPro" id="IPR026004">
    <property type="entry name" value="Septum_form"/>
</dbReference>